<keyword evidence="2" id="KW-1185">Reference proteome</keyword>
<dbReference type="OrthoDB" id="2881384at2"/>
<comment type="caution">
    <text evidence="1">The sequence shown here is derived from an EMBL/GenBank/DDBJ whole genome shotgun (WGS) entry which is preliminary data.</text>
</comment>
<name>A0A6N9PXK7_9BACL</name>
<gene>
    <name evidence="1" type="ORF">ERL59_04675</name>
</gene>
<organism evidence="1 2">
    <name type="scientific">Chengkuizengella marina</name>
    <dbReference type="NCBI Taxonomy" id="2507566"/>
    <lineage>
        <taxon>Bacteria</taxon>
        <taxon>Bacillati</taxon>
        <taxon>Bacillota</taxon>
        <taxon>Bacilli</taxon>
        <taxon>Bacillales</taxon>
        <taxon>Paenibacillaceae</taxon>
        <taxon>Chengkuizengella</taxon>
    </lineage>
</organism>
<dbReference type="EMBL" id="SIJB01000012">
    <property type="protein sequence ID" value="NBI28249.1"/>
    <property type="molecule type" value="Genomic_DNA"/>
</dbReference>
<evidence type="ECO:0000313" key="2">
    <source>
        <dbReference type="Proteomes" id="UP000448943"/>
    </source>
</evidence>
<evidence type="ECO:0000313" key="1">
    <source>
        <dbReference type="EMBL" id="NBI28249.1"/>
    </source>
</evidence>
<sequence length="80" mass="9009">MGVFDESKCDCCVCPMQCVLEQLIGRDDILLYTTVNINGVATITSVKDFIVSTTVGDFPIHFSSVNRFHQSTYYHKIKTN</sequence>
<dbReference type="AlphaFoldDB" id="A0A6N9PXK7"/>
<reference evidence="1 2" key="1">
    <citation type="submission" date="2019-01" db="EMBL/GenBank/DDBJ databases">
        <title>Chengkuizengella sp. nov., isolated from deep-sea sediment of East Pacific Ocean.</title>
        <authorList>
            <person name="Yang J."/>
            <person name="Lai Q."/>
            <person name="Shao Z."/>
        </authorList>
    </citation>
    <scope>NUCLEOTIDE SEQUENCE [LARGE SCALE GENOMIC DNA]</scope>
    <source>
        <strain evidence="1 2">YPA3-1-1</strain>
    </source>
</reference>
<accession>A0A6N9PXK7</accession>
<proteinExistence type="predicted"/>
<dbReference type="Proteomes" id="UP000448943">
    <property type="component" value="Unassembled WGS sequence"/>
</dbReference>
<protein>
    <submittedName>
        <fullName evidence="1">Uncharacterized protein</fullName>
    </submittedName>
</protein>
<dbReference type="RefSeq" id="WP_160645032.1">
    <property type="nucleotide sequence ID" value="NZ_SIJB01000012.1"/>
</dbReference>